<accession>A0ABV4CA62</accession>
<dbReference type="CDD" id="cd04301">
    <property type="entry name" value="NAT_SF"/>
    <property type="match status" value="1"/>
</dbReference>
<dbReference type="EMBL" id="JBGEHV010000001">
    <property type="protein sequence ID" value="MEY8037963.1"/>
    <property type="molecule type" value="Genomic_DNA"/>
</dbReference>
<gene>
    <name evidence="4" type="ORF">AB8O55_00990</name>
</gene>
<dbReference type="Gene3D" id="3.40.630.30">
    <property type="match status" value="1"/>
</dbReference>
<protein>
    <submittedName>
        <fullName evidence="4">GNAT family N-acetyltransferase</fullName>
        <ecNumber evidence="4">2.3.1.-</ecNumber>
    </submittedName>
</protein>
<dbReference type="PROSITE" id="PS51186">
    <property type="entry name" value="GNAT"/>
    <property type="match status" value="1"/>
</dbReference>
<dbReference type="PANTHER" id="PTHR43420:SF12">
    <property type="entry name" value="N-ACETYLTRANSFERASE DOMAIN-CONTAINING PROTEIN"/>
    <property type="match status" value="1"/>
</dbReference>
<proteinExistence type="predicted"/>
<keyword evidence="5" id="KW-1185">Reference proteome</keyword>
<sequence>MDERIERHAFHAWPAPVTRRVGGWWVRHTPGMRRLRSGNAALPGDGPAPLAEVEEFYRERGLPTAVQVSPAARHRALDAQLEARGYRREVPVHVLTAATGTVARADPGWAVDVEAETTARWQEAFVELDGEDDARGVAEEVVAAIRLPAARTSVTAGDRVLGIGLVVGGDDRWAGIYCMATRPEHRGRGVAAAILRAGARWAAEHGIPGLYLQVAESNAAARSLYARAGFDHAYGYHYRLR</sequence>
<dbReference type="EC" id="2.3.1.-" evidence="4"/>
<evidence type="ECO:0000259" key="3">
    <source>
        <dbReference type="PROSITE" id="PS51186"/>
    </source>
</evidence>
<dbReference type="InterPro" id="IPR050680">
    <property type="entry name" value="YpeA/RimI_acetyltransf"/>
</dbReference>
<name>A0ABV4CA62_9PSEU</name>
<dbReference type="SUPFAM" id="SSF55729">
    <property type="entry name" value="Acyl-CoA N-acyltransferases (Nat)"/>
    <property type="match status" value="1"/>
</dbReference>
<keyword evidence="2 4" id="KW-0012">Acyltransferase</keyword>
<dbReference type="Proteomes" id="UP001564626">
    <property type="component" value="Unassembled WGS sequence"/>
</dbReference>
<dbReference type="InterPro" id="IPR000182">
    <property type="entry name" value="GNAT_dom"/>
</dbReference>
<evidence type="ECO:0000313" key="5">
    <source>
        <dbReference type="Proteomes" id="UP001564626"/>
    </source>
</evidence>
<feature type="domain" description="N-acetyltransferase" evidence="3">
    <location>
        <begin position="111"/>
        <end position="241"/>
    </location>
</feature>
<dbReference type="PANTHER" id="PTHR43420">
    <property type="entry name" value="ACETYLTRANSFERASE"/>
    <property type="match status" value="1"/>
</dbReference>
<evidence type="ECO:0000256" key="1">
    <source>
        <dbReference type="ARBA" id="ARBA00022679"/>
    </source>
</evidence>
<reference evidence="4 5" key="1">
    <citation type="submission" date="2024-08" db="EMBL/GenBank/DDBJ databases">
        <title>Genome mining of Saccharopolyspora cebuensis PGLac3 from Nigerian medicinal plant.</title>
        <authorList>
            <person name="Ezeobiora C.E."/>
            <person name="Igbokwe N.H."/>
            <person name="Amin D.H."/>
            <person name="Mendie U.E."/>
        </authorList>
    </citation>
    <scope>NUCLEOTIDE SEQUENCE [LARGE SCALE GENOMIC DNA]</scope>
    <source>
        <strain evidence="4 5">PGLac3</strain>
    </source>
</reference>
<dbReference type="InterPro" id="IPR056935">
    <property type="entry name" value="Rv0428c-like_C"/>
</dbReference>
<dbReference type="Pfam" id="PF24553">
    <property type="entry name" value="Rv0428c_C"/>
    <property type="match status" value="1"/>
</dbReference>
<evidence type="ECO:0000256" key="2">
    <source>
        <dbReference type="ARBA" id="ARBA00023315"/>
    </source>
</evidence>
<dbReference type="RefSeq" id="WP_345366205.1">
    <property type="nucleotide sequence ID" value="NZ_BAABII010000016.1"/>
</dbReference>
<organism evidence="4 5">
    <name type="scientific">Saccharopolyspora cebuensis</name>
    <dbReference type="NCBI Taxonomy" id="418759"/>
    <lineage>
        <taxon>Bacteria</taxon>
        <taxon>Bacillati</taxon>
        <taxon>Actinomycetota</taxon>
        <taxon>Actinomycetes</taxon>
        <taxon>Pseudonocardiales</taxon>
        <taxon>Pseudonocardiaceae</taxon>
        <taxon>Saccharopolyspora</taxon>
    </lineage>
</organism>
<dbReference type="InterPro" id="IPR016181">
    <property type="entry name" value="Acyl_CoA_acyltransferase"/>
</dbReference>
<dbReference type="GO" id="GO:0016746">
    <property type="term" value="F:acyltransferase activity"/>
    <property type="evidence" value="ECO:0007669"/>
    <property type="project" value="UniProtKB-KW"/>
</dbReference>
<keyword evidence="1 4" id="KW-0808">Transferase</keyword>
<comment type="caution">
    <text evidence="4">The sequence shown here is derived from an EMBL/GenBank/DDBJ whole genome shotgun (WGS) entry which is preliminary data.</text>
</comment>
<evidence type="ECO:0000313" key="4">
    <source>
        <dbReference type="EMBL" id="MEY8037963.1"/>
    </source>
</evidence>